<evidence type="ECO:0000256" key="7">
    <source>
        <dbReference type="ARBA" id="ARBA00023015"/>
    </source>
</evidence>
<keyword evidence="5" id="KW-0378">Hydrolase</keyword>
<feature type="compositionally biased region" description="Low complexity" evidence="10">
    <location>
        <begin position="516"/>
        <end position="537"/>
    </location>
</feature>
<comment type="subcellular location">
    <subcellularLocation>
        <location evidence="1">Nucleus</location>
    </subcellularLocation>
</comment>
<proteinExistence type="inferred from homology"/>
<dbReference type="AlphaFoldDB" id="A0A813F0U5"/>
<evidence type="ECO:0000256" key="8">
    <source>
        <dbReference type="ARBA" id="ARBA00023163"/>
    </source>
</evidence>
<comment type="similarity">
    <text evidence="2">Belongs to the histone deacetylase family. HD type 2 subfamily.</text>
</comment>
<dbReference type="PANTHER" id="PTHR10625">
    <property type="entry name" value="HISTONE DEACETYLASE HDAC1-RELATED"/>
    <property type="match status" value="1"/>
</dbReference>
<sequence length="638" mass="69267">MAWGPFSGLYDRLRGSEQKDDVPSSGQRPVASHAKGEHPEWRRGQELRAHLAASAAVRNAGHLCGLVYDDSMLRHRGPDEHPERPERIAEIWKLLTDVGLVDLCSRAPSRKASNKELLAVHTEELVNKVTSSSALCARQYNTSRLMTQISQSAEQPFNLEIDDDTYLSHGSADAARTAAGSVLSLIDEVMGRSSPIHCGMAVVRPPGHHAKAGRSSGFCLFNNVAIAARYLQRRHRLQKVLIVDWDVHHGDGTSEIFSSDSDVLFFSVHRYDSKTFFPGTGHLEDAGKGPAKGFTVNVPLGQGYTDLDVCHTIRHALVPLMARFQPEFILVSAGFDAVHDDILGGCHMTPQGFGWVTRCLHQIAKQHCQGRLVLVLEGGYNCCNAARCAAECVGALVLESAGEAPLPCHLPPLPNSGSCLAATSHAQNHGQWNPCPKTASIVRKVTELHNLFSLQLPIAPKHLPGEHAKNHQKHEKHHNGGTQGRGRSDSTMSEKVEVENVVLSEGTFLPASAPPNNSKNSSNNNNNNNTNKSNNNNDKNDKDNKNNNNSNNPRASNNNNKNNNKNNSPPVSAKLLAELQATSLTPKGQRGRGILFCGLIVLLLAILVTQWQQARNQHFGSSGAPSNSAQSPPGVLLE</sequence>
<dbReference type="Gene3D" id="3.40.800.20">
    <property type="entry name" value="Histone deacetylase domain"/>
    <property type="match status" value="1"/>
</dbReference>
<dbReference type="InterPro" id="IPR037138">
    <property type="entry name" value="His_deacetylse_dom_sf"/>
</dbReference>
<feature type="compositionally biased region" description="Basic and acidic residues" evidence="10">
    <location>
        <begin position="486"/>
        <end position="498"/>
    </location>
</feature>
<protein>
    <recommendedName>
        <fullName evidence="3">histone deacetylase</fullName>
        <ecNumber evidence="3">3.5.1.98</ecNumber>
    </recommendedName>
</protein>
<feature type="non-terminal residue" evidence="13">
    <location>
        <position position="1"/>
    </location>
</feature>
<feature type="region of interest" description="Disordered" evidence="10">
    <location>
        <begin position="14"/>
        <end position="40"/>
    </location>
</feature>
<evidence type="ECO:0000256" key="4">
    <source>
        <dbReference type="ARBA" id="ARBA00022491"/>
    </source>
</evidence>
<dbReference type="EMBL" id="CAJNNV010022149">
    <property type="protein sequence ID" value="CAE8607843.1"/>
    <property type="molecule type" value="Genomic_DNA"/>
</dbReference>
<evidence type="ECO:0000256" key="1">
    <source>
        <dbReference type="ARBA" id="ARBA00004123"/>
    </source>
</evidence>
<gene>
    <name evidence="13" type="ORF">PGLA1383_LOCUS25749</name>
</gene>
<dbReference type="GO" id="GO:0005737">
    <property type="term" value="C:cytoplasm"/>
    <property type="evidence" value="ECO:0007669"/>
    <property type="project" value="TreeGrafter"/>
</dbReference>
<organism evidence="13 14">
    <name type="scientific">Polarella glacialis</name>
    <name type="common">Dinoflagellate</name>
    <dbReference type="NCBI Taxonomy" id="89957"/>
    <lineage>
        <taxon>Eukaryota</taxon>
        <taxon>Sar</taxon>
        <taxon>Alveolata</taxon>
        <taxon>Dinophyceae</taxon>
        <taxon>Suessiales</taxon>
        <taxon>Suessiaceae</taxon>
        <taxon>Polarella</taxon>
    </lineage>
</organism>
<evidence type="ECO:0000256" key="2">
    <source>
        <dbReference type="ARBA" id="ARBA00007738"/>
    </source>
</evidence>
<feature type="region of interest" description="Disordered" evidence="10">
    <location>
        <begin position="461"/>
        <end position="570"/>
    </location>
</feature>
<dbReference type="EC" id="3.5.1.98" evidence="3"/>
<dbReference type="InterPro" id="IPR023801">
    <property type="entry name" value="His_deacetylse_dom"/>
</dbReference>
<feature type="transmembrane region" description="Helical" evidence="11">
    <location>
        <begin position="593"/>
        <end position="611"/>
    </location>
</feature>
<feature type="compositionally biased region" description="Polar residues" evidence="10">
    <location>
        <begin position="618"/>
        <end position="631"/>
    </location>
</feature>
<keyword evidence="9" id="KW-0539">Nucleus</keyword>
<keyword evidence="11" id="KW-0812">Transmembrane</keyword>
<evidence type="ECO:0000313" key="14">
    <source>
        <dbReference type="Proteomes" id="UP000654075"/>
    </source>
</evidence>
<comment type="caution">
    <text evidence="13">The sequence shown here is derived from an EMBL/GenBank/DDBJ whole genome shotgun (WGS) entry which is preliminary data.</text>
</comment>
<dbReference type="GO" id="GO:0040029">
    <property type="term" value="P:epigenetic regulation of gene expression"/>
    <property type="evidence" value="ECO:0007669"/>
    <property type="project" value="TreeGrafter"/>
</dbReference>
<keyword evidence="8" id="KW-0804">Transcription</keyword>
<evidence type="ECO:0000256" key="5">
    <source>
        <dbReference type="ARBA" id="ARBA00022801"/>
    </source>
</evidence>
<dbReference type="InterPro" id="IPR023696">
    <property type="entry name" value="Ureohydrolase_dom_sf"/>
</dbReference>
<accession>A0A813F0U5</accession>
<keyword evidence="4" id="KW-0678">Repressor</keyword>
<dbReference type="Pfam" id="PF00850">
    <property type="entry name" value="Hist_deacetyl"/>
    <property type="match status" value="1"/>
</dbReference>
<feature type="compositionally biased region" description="Basic residues" evidence="10">
    <location>
        <begin position="470"/>
        <end position="479"/>
    </location>
</feature>
<feature type="domain" description="Histone deacetylase" evidence="12">
    <location>
        <begin position="81"/>
        <end position="395"/>
    </location>
</feature>
<dbReference type="Proteomes" id="UP000654075">
    <property type="component" value="Unassembled WGS sequence"/>
</dbReference>
<evidence type="ECO:0000259" key="12">
    <source>
        <dbReference type="Pfam" id="PF00850"/>
    </source>
</evidence>
<feature type="compositionally biased region" description="Low complexity" evidence="10">
    <location>
        <begin position="546"/>
        <end position="568"/>
    </location>
</feature>
<keyword evidence="14" id="KW-1185">Reference proteome</keyword>
<evidence type="ECO:0000256" key="9">
    <source>
        <dbReference type="ARBA" id="ARBA00023242"/>
    </source>
</evidence>
<evidence type="ECO:0000256" key="11">
    <source>
        <dbReference type="SAM" id="Phobius"/>
    </source>
</evidence>
<dbReference type="CDD" id="cd09992">
    <property type="entry name" value="HDAC_classII"/>
    <property type="match status" value="1"/>
</dbReference>
<evidence type="ECO:0000256" key="6">
    <source>
        <dbReference type="ARBA" id="ARBA00022853"/>
    </source>
</evidence>
<reference evidence="13" key="1">
    <citation type="submission" date="2021-02" db="EMBL/GenBank/DDBJ databases">
        <authorList>
            <person name="Dougan E. K."/>
            <person name="Rhodes N."/>
            <person name="Thang M."/>
            <person name="Chan C."/>
        </authorList>
    </citation>
    <scope>NUCLEOTIDE SEQUENCE</scope>
</reference>
<keyword evidence="7" id="KW-0805">Transcription regulation</keyword>
<dbReference type="GO" id="GO:0141221">
    <property type="term" value="F:histone deacetylase activity, hydrolytic mechanism"/>
    <property type="evidence" value="ECO:0007669"/>
    <property type="project" value="UniProtKB-EC"/>
</dbReference>
<dbReference type="InterPro" id="IPR000286">
    <property type="entry name" value="HDACs"/>
</dbReference>
<keyword evidence="6" id="KW-0156">Chromatin regulator</keyword>
<dbReference type="GO" id="GO:0000118">
    <property type="term" value="C:histone deacetylase complex"/>
    <property type="evidence" value="ECO:0007669"/>
    <property type="project" value="TreeGrafter"/>
</dbReference>
<dbReference type="OrthoDB" id="424012at2759"/>
<evidence type="ECO:0000256" key="3">
    <source>
        <dbReference type="ARBA" id="ARBA00012111"/>
    </source>
</evidence>
<evidence type="ECO:0000313" key="13">
    <source>
        <dbReference type="EMBL" id="CAE8607843.1"/>
    </source>
</evidence>
<feature type="region of interest" description="Disordered" evidence="10">
    <location>
        <begin position="618"/>
        <end position="638"/>
    </location>
</feature>
<name>A0A813F0U5_POLGL</name>
<evidence type="ECO:0000256" key="10">
    <source>
        <dbReference type="SAM" id="MobiDB-lite"/>
    </source>
</evidence>
<dbReference type="PANTHER" id="PTHR10625:SF5">
    <property type="entry name" value="HISTONE DEACETYLASE"/>
    <property type="match status" value="1"/>
</dbReference>
<keyword evidence="11" id="KW-0472">Membrane</keyword>
<dbReference type="SUPFAM" id="SSF52768">
    <property type="entry name" value="Arginase/deacetylase"/>
    <property type="match status" value="1"/>
</dbReference>
<dbReference type="PRINTS" id="PR01270">
    <property type="entry name" value="HDASUPER"/>
</dbReference>
<keyword evidence="11" id="KW-1133">Transmembrane helix</keyword>